<evidence type="ECO:0000256" key="12">
    <source>
        <dbReference type="ARBA" id="ARBA00023125"/>
    </source>
</evidence>
<evidence type="ECO:0000259" key="19">
    <source>
        <dbReference type="PROSITE" id="PS50020"/>
    </source>
</evidence>
<evidence type="ECO:0000256" key="1">
    <source>
        <dbReference type="ARBA" id="ARBA00004123"/>
    </source>
</evidence>
<dbReference type="EMBL" id="KE345913">
    <property type="protein sequence ID" value="EXC20307.1"/>
    <property type="molecule type" value="Genomic_DNA"/>
</dbReference>
<dbReference type="PROSITE" id="PS00107">
    <property type="entry name" value="PROTEIN_KINASE_ATP"/>
    <property type="match status" value="1"/>
</dbReference>
<feature type="domain" description="Protein kinase" evidence="18">
    <location>
        <begin position="76"/>
        <end position="360"/>
    </location>
</feature>
<comment type="catalytic activity">
    <reaction evidence="14">
        <text>L-threonyl-[protein] + ATP = O-phospho-L-threonyl-[protein] + ADP + H(+)</text>
        <dbReference type="Rhea" id="RHEA:46608"/>
        <dbReference type="Rhea" id="RHEA-COMP:11060"/>
        <dbReference type="Rhea" id="RHEA-COMP:11605"/>
        <dbReference type="ChEBI" id="CHEBI:15378"/>
        <dbReference type="ChEBI" id="CHEBI:30013"/>
        <dbReference type="ChEBI" id="CHEBI:30616"/>
        <dbReference type="ChEBI" id="CHEBI:61977"/>
        <dbReference type="ChEBI" id="CHEBI:456216"/>
        <dbReference type="EC" id="2.7.11.1"/>
    </reaction>
</comment>
<feature type="compositionally biased region" description="Basic and acidic residues" evidence="17">
    <location>
        <begin position="1793"/>
        <end position="1807"/>
    </location>
</feature>
<dbReference type="GO" id="GO:0004386">
    <property type="term" value="F:helicase activity"/>
    <property type="evidence" value="ECO:0007669"/>
    <property type="project" value="UniProtKB-KW"/>
</dbReference>
<feature type="compositionally biased region" description="Low complexity" evidence="17">
    <location>
        <begin position="1144"/>
        <end position="1153"/>
    </location>
</feature>
<evidence type="ECO:0000256" key="8">
    <source>
        <dbReference type="ARBA" id="ARBA00022777"/>
    </source>
</evidence>
<dbReference type="InterPro" id="IPR000629">
    <property type="entry name" value="RNA-helicase_DEAD-box_CS"/>
</dbReference>
<dbReference type="InterPro" id="IPR000719">
    <property type="entry name" value="Prot_kinase_dom"/>
</dbReference>
<dbReference type="InterPro" id="IPR011545">
    <property type="entry name" value="DEAD/DEAH_box_helicase_dom"/>
</dbReference>
<feature type="binding site" evidence="16">
    <location>
        <position position="106"/>
    </location>
    <ligand>
        <name>ATP</name>
        <dbReference type="ChEBI" id="CHEBI:30616"/>
    </ligand>
</feature>
<dbReference type="GO" id="GO:0004674">
    <property type="term" value="F:protein serine/threonine kinase activity"/>
    <property type="evidence" value="ECO:0007669"/>
    <property type="project" value="UniProtKB-KW"/>
</dbReference>
<dbReference type="GO" id="GO:0003677">
    <property type="term" value="F:DNA binding"/>
    <property type="evidence" value="ECO:0007669"/>
    <property type="project" value="UniProtKB-KW"/>
</dbReference>
<keyword evidence="8 23" id="KW-0418">Kinase</keyword>
<dbReference type="SMART" id="SM00220">
    <property type="entry name" value="S_TKc"/>
    <property type="match status" value="1"/>
</dbReference>
<dbReference type="CDD" id="cd00201">
    <property type="entry name" value="WW"/>
    <property type="match status" value="1"/>
</dbReference>
<dbReference type="Gene3D" id="1.10.510.10">
    <property type="entry name" value="Transferase(Phosphotransferase) domain 1"/>
    <property type="match status" value="1"/>
</dbReference>
<dbReference type="SUPFAM" id="SSF53335">
    <property type="entry name" value="S-adenosyl-L-methionine-dependent methyltransferases"/>
    <property type="match status" value="2"/>
</dbReference>
<evidence type="ECO:0000256" key="10">
    <source>
        <dbReference type="ARBA" id="ARBA00022806"/>
    </source>
</evidence>
<dbReference type="Pfam" id="PF00145">
    <property type="entry name" value="DNA_methylase"/>
    <property type="match status" value="1"/>
</dbReference>
<dbReference type="eggNOG" id="KOG0658">
    <property type="taxonomic scope" value="Eukaryota"/>
</dbReference>
<dbReference type="SMART" id="SM00487">
    <property type="entry name" value="DEXDc"/>
    <property type="match status" value="1"/>
</dbReference>
<dbReference type="PROSITE" id="PS51680">
    <property type="entry name" value="SAM_MT_DRM"/>
    <property type="match status" value="1"/>
</dbReference>
<keyword evidence="11 16" id="KW-0067">ATP-binding</keyword>
<evidence type="ECO:0000313" key="24">
    <source>
        <dbReference type="Proteomes" id="UP000030645"/>
    </source>
</evidence>
<dbReference type="GO" id="GO:0030154">
    <property type="term" value="P:cell differentiation"/>
    <property type="evidence" value="ECO:0007669"/>
    <property type="project" value="TreeGrafter"/>
</dbReference>
<keyword evidence="12" id="KW-0238">DNA-binding</keyword>
<evidence type="ECO:0000256" key="11">
    <source>
        <dbReference type="ARBA" id="ARBA00022840"/>
    </source>
</evidence>
<feature type="domain" description="Helicase ATP-binding" evidence="20">
    <location>
        <begin position="1391"/>
        <end position="1565"/>
    </location>
</feature>
<dbReference type="PROSITE" id="PS50020">
    <property type="entry name" value="WW_DOMAIN_2"/>
    <property type="match status" value="1"/>
</dbReference>
<dbReference type="STRING" id="981085.W9SBA1"/>
<evidence type="ECO:0000256" key="5">
    <source>
        <dbReference type="ARBA" id="ARBA00022679"/>
    </source>
</evidence>
<evidence type="ECO:0000256" key="9">
    <source>
        <dbReference type="ARBA" id="ARBA00022801"/>
    </source>
</evidence>
<reference evidence="24" key="1">
    <citation type="submission" date="2013-01" db="EMBL/GenBank/DDBJ databases">
        <title>Draft Genome Sequence of a Mulberry Tree, Morus notabilis C.K. Schneid.</title>
        <authorList>
            <person name="He N."/>
            <person name="Zhao S."/>
        </authorList>
    </citation>
    <scope>NUCLEOTIDE SEQUENCE</scope>
</reference>
<dbReference type="GO" id="GO:0016787">
    <property type="term" value="F:hydrolase activity"/>
    <property type="evidence" value="ECO:0007669"/>
    <property type="project" value="UniProtKB-KW"/>
</dbReference>
<dbReference type="FunFam" id="3.40.50.300:FF:000008">
    <property type="entry name" value="ATP-dependent RNA helicase RhlB"/>
    <property type="match status" value="1"/>
</dbReference>
<feature type="compositionally biased region" description="Basic and acidic residues" evidence="17">
    <location>
        <begin position="1159"/>
        <end position="1169"/>
    </location>
</feature>
<dbReference type="FunFam" id="3.30.200.20:FF:000009">
    <property type="entry name" value="Glycogen synthase kinase-3 beta"/>
    <property type="match status" value="1"/>
</dbReference>
<feature type="domain" description="SAM-dependent MTase DRM-type" evidence="22">
    <location>
        <begin position="737"/>
        <end position="1063"/>
    </location>
</feature>
<keyword evidence="5" id="KW-0808">Transferase</keyword>
<evidence type="ECO:0000256" key="6">
    <source>
        <dbReference type="ARBA" id="ARBA00022691"/>
    </source>
</evidence>
<dbReference type="eggNOG" id="KOG0331">
    <property type="taxonomic scope" value="Eukaryota"/>
</dbReference>
<dbReference type="InterPro" id="IPR008271">
    <property type="entry name" value="Ser/Thr_kinase_AS"/>
</dbReference>
<evidence type="ECO:0000256" key="2">
    <source>
        <dbReference type="ARBA" id="ARBA00005527"/>
    </source>
</evidence>
<dbReference type="Gene3D" id="3.40.50.150">
    <property type="entry name" value="Vaccinia Virus protein VP39"/>
    <property type="match status" value="2"/>
</dbReference>
<dbReference type="InterPro" id="IPR017441">
    <property type="entry name" value="Protein_kinase_ATP_BS"/>
</dbReference>
<feature type="region of interest" description="Disordered" evidence="17">
    <location>
        <begin position="573"/>
        <end position="597"/>
    </location>
</feature>
<dbReference type="PANTHER" id="PTHR24057:SF36">
    <property type="entry name" value="SHAGGY-RELATED PROTEIN KINASE EPSILON"/>
    <property type="match status" value="1"/>
</dbReference>
<comment type="subcellular location">
    <subcellularLocation>
        <location evidence="1">Nucleus</location>
    </subcellularLocation>
</comment>
<dbReference type="GO" id="GO:0008168">
    <property type="term" value="F:methyltransferase activity"/>
    <property type="evidence" value="ECO:0007669"/>
    <property type="project" value="UniProtKB-KW"/>
</dbReference>
<feature type="compositionally biased region" description="Basic and acidic residues" evidence="17">
    <location>
        <begin position="1773"/>
        <end position="1783"/>
    </location>
</feature>
<evidence type="ECO:0000313" key="23">
    <source>
        <dbReference type="EMBL" id="EXC20307.1"/>
    </source>
</evidence>
<dbReference type="InterPro" id="IPR030380">
    <property type="entry name" value="SAM_MeTfrase_DRM"/>
</dbReference>
<comment type="similarity">
    <text evidence="2">Belongs to the protein kinase superfamily. CMGC Ser/Thr protein kinase family. GSK-3 subfamily.</text>
</comment>
<dbReference type="InterPro" id="IPR039192">
    <property type="entry name" value="STKc_GSK3"/>
</dbReference>
<dbReference type="SMART" id="SM00490">
    <property type="entry name" value="HELICc"/>
    <property type="match status" value="1"/>
</dbReference>
<evidence type="ECO:0000256" key="13">
    <source>
        <dbReference type="ARBA" id="ARBA00023242"/>
    </source>
</evidence>
<dbReference type="InterPro" id="IPR050591">
    <property type="entry name" value="GSK-3"/>
</dbReference>
<dbReference type="GO" id="GO:0005524">
    <property type="term" value="F:ATP binding"/>
    <property type="evidence" value="ECO:0007669"/>
    <property type="project" value="UniProtKB-UniRule"/>
</dbReference>
<dbReference type="SUPFAM" id="SSF52540">
    <property type="entry name" value="P-loop containing nucleoside triphosphate hydrolases"/>
    <property type="match status" value="1"/>
</dbReference>
<evidence type="ECO:0000256" key="3">
    <source>
        <dbReference type="ARBA" id="ARBA00022527"/>
    </source>
</evidence>
<dbReference type="Gene3D" id="3.30.200.20">
    <property type="entry name" value="Phosphorylase Kinase, domain 1"/>
    <property type="match status" value="1"/>
</dbReference>
<keyword evidence="10" id="KW-0347">Helicase</keyword>
<gene>
    <name evidence="23" type="ORF">L484_020526</name>
</gene>
<dbReference type="PROSITE" id="PS50011">
    <property type="entry name" value="PROTEIN_KINASE_DOM"/>
    <property type="match status" value="1"/>
</dbReference>
<organism evidence="23 24">
    <name type="scientific">Morus notabilis</name>
    <dbReference type="NCBI Taxonomy" id="981085"/>
    <lineage>
        <taxon>Eukaryota</taxon>
        <taxon>Viridiplantae</taxon>
        <taxon>Streptophyta</taxon>
        <taxon>Embryophyta</taxon>
        <taxon>Tracheophyta</taxon>
        <taxon>Spermatophyta</taxon>
        <taxon>Magnoliopsida</taxon>
        <taxon>eudicotyledons</taxon>
        <taxon>Gunneridae</taxon>
        <taxon>Pentapetalae</taxon>
        <taxon>rosids</taxon>
        <taxon>fabids</taxon>
        <taxon>Rosales</taxon>
        <taxon>Moraceae</taxon>
        <taxon>Moreae</taxon>
        <taxon>Morus</taxon>
    </lineage>
</organism>
<accession>W9SBA1</accession>
<keyword evidence="3" id="KW-0723">Serine/threonine-protein kinase</keyword>
<evidence type="ECO:0000256" key="7">
    <source>
        <dbReference type="ARBA" id="ARBA00022741"/>
    </source>
</evidence>
<dbReference type="GO" id="GO:0007165">
    <property type="term" value="P:signal transduction"/>
    <property type="evidence" value="ECO:0007669"/>
    <property type="project" value="TreeGrafter"/>
</dbReference>
<evidence type="ECO:0000256" key="15">
    <source>
        <dbReference type="ARBA" id="ARBA00048679"/>
    </source>
</evidence>
<dbReference type="PROSITE" id="PS00039">
    <property type="entry name" value="DEAD_ATP_HELICASE"/>
    <property type="match status" value="1"/>
</dbReference>
<evidence type="ECO:0000256" key="14">
    <source>
        <dbReference type="ARBA" id="ARBA00047899"/>
    </source>
</evidence>
<keyword evidence="4" id="KW-0489">Methyltransferase</keyword>
<dbReference type="CDD" id="cd18787">
    <property type="entry name" value="SF2_C_DEAD"/>
    <property type="match status" value="1"/>
</dbReference>
<dbReference type="Pfam" id="PF00397">
    <property type="entry name" value="WW"/>
    <property type="match status" value="1"/>
</dbReference>
<evidence type="ECO:0000256" key="16">
    <source>
        <dbReference type="PROSITE-ProRule" id="PRU10141"/>
    </source>
</evidence>
<dbReference type="PROSITE" id="PS01159">
    <property type="entry name" value="WW_DOMAIN_1"/>
    <property type="match status" value="1"/>
</dbReference>
<feature type="region of interest" description="Disordered" evidence="17">
    <location>
        <begin position="1"/>
        <end position="26"/>
    </location>
</feature>
<feature type="domain" description="Helicase C-terminal" evidence="21">
    <location>
        <begin position="1594"/>
        <end position="1738"/>
    </location>
</feature>
<feature type="compositionally biased region" description="Basic and acidic residues" evidence="17">
    <location>
        <begin position="577"/>
        <end position="586"/>
    </location>
</feature>
<feature type="compositionally biased region" description="Acidic residues" evidence="17">
    <location>
        <begin position="1918"/>
        <end position="1931"/>
    </location>
</feature>
<protein>
    <submittedName>
        <fullName evidence="23">Shaggy-related protein kinase epsilon</fullName>
    </submittedName>
</protein>
<dbReference type="Pfam" id="PF00270">
    <property type="entry name" value="DEAD"/>
    <property type="match status" value="1"/>
</dbReference>
<dbReference type="Gene3D" id="1.10.8.10">
    <property type="entry name" value="DNA helicase RuvA subunit, C-terminal domain"/>
    <property type="match status" value="1"/>
</dbReference>
<dbReference type="PROSITE" id="PS51192">
    <property type="entry name" value="HELICASE_ATP_BIND_1"/>
    <property type="match status" value="1"/>
</dbReference>
<evidence type="ECO:0000259" key="22">
    <source>
        <dbReference type="PROSITE" id="PS51680"/>
    </source>
</evidence>
<comment type="catalytic activity">
    <reaction evidence="15">
        <text>L-seryl-[protein] + ATP = O-phospho-L-seryl-[protein] + ADP + H(+)</text>
        <dbReference type="Rhea" id="RHEA:17989"/>
        <dbReference type="Rhea" id="RHEA-COMP:9863"/>
        <dbReference type="Rhea" id="RHEA-COMP:11604"/>
        <dbReference type="ChEBI" id="CHEBI:15378"/>
        <dbReference type="ChEBI" id="CHEBI:29999"/>
        <dbReference type="ChEBI" id="CHEBI:30616"/>
        <dbReference type="ChEBI" id="CHEBI:83421"/>
        <dbReference type="ChEBI" id="CHEBI:456216"/>
        <dbReference type="EC" id="2.7.11.1"/>
    </reaction>
</comment>
<dbReference type="InterPro" id="IPR036020">
    <property type="entry name" value="WW_dom_sf"/>
</dbReference>
<evidence type="ECO:0000256" key="17">
    <source>
        <dbReference type="SAM" id="MobiDB-lite"/>
    </source>
</evidence>
<dbReference type="FunFam" id="1.10.510.10:FF:000082">
    <property type="entry name" value="Shaggy-related protein kinase kappa"/>
    <property type="match status" value="1"/>
</dbReference>
<feature type="region of interest" description="Disordered" evidence="17">
    <location>
        <begin position="1144"/>
        <end position="1196"/>
    </location>
</feature>
<dbReference type="InterPro" id="IPR014001">
    <property type="entry name" value="Helicase_ATP-bd"/>
</dbReference>
<dbReference type="SUPFAM" id="SSF51045">
    <property type="entry name" value="WW domain"/>
    <property type="match status" value="1"/>
</dbReference>
<dbReference type="InterPro" id="IPR001650">
    <property type="entry name" value="Helicase_C-like"/>
</dbReference>
<evidence type="ECO:0000256" key="4">
    <source>
        <dbReference type="ARBA" id="ARBA00022603"/>
    </source>
</evidence>
<evidence type="ECO:0000259" key="18">
    <source>
        <dbReference type="PROSITE" id="PS50011"/>
    </source>
</evidence>
<keyword evidence="13" id="KW-0539">Nucleus</keyword>
<dbReference type="Pfam" id="PF00069">
    <property type="entry name" value="Pkinase"/>
    <property type="match status" value="1"/>
</dbReference>
<dbReference type="InterPro" id="IPR027417">
    <property type="entry name" value="P-loop_NTPase"/>
</dbReference>
<keyword evidence="24" id="KW-1185">Reference proteome</keyword>
<dbReference type="SUPFAM" id="SSF56112">
    <property type="entry name" value="Protein kinase-like (PK-like)"/>
    <property type="match status" value="1"/>
</dbReference>
<keyword evidence="7 16" id="KW-0547">Nucleotide-binding</keyword>
<dbReference type="SMART" id="SM00456">
    <property type="entry name" value="WW"/>
    <property type="match status" value="1"/>
</dbReference>
<dbReference type="GO" id="GO:0032259">
    <property type="term" value="P:methylation"/>
    <property type="evidence" value="ECO:0007669"/>
    <property type="project" value="UniProtKB-KW"/>
</dbReference>
<dbReference type="GO" id="GO:0005737">
    <property type="term" value="C:cytoplasm"/>
    <property type="evidence" value="ECO:0007669"/>
    <property type="project" value="TreeGrafter"/>
</dbReference>
<keyword evidence="9" id="KW-0378">Hydrolase</keyword>
<dbReference type="InterPro" id="IPR011009">
    <property type="entry name" value="Kinase-like_dom_sf"/>
</dbReference>
<evidence type="ECO:0000259" key="21">
    <source>
        <dbReference type="PROSITE" id="PS51194"/>
    </source>
</evidence>
<dbReference type="PANTHER" id="PTHR24057">
    <property type="entry name" value="GLYCOGEN SYNTHASE KINASE-3 ALPHA"/>
    <property type="match status" value="1"/>
</dbReference>
<dbReference type="CDD" id="cd14137">
    <property type="entry name" value="STKc_GSK3"/>
    <property type="match status" value="1"/>
</dbReference>
<dbReference type="PROSITE" id="PS00108">
    <property type="entry name" value="PROTEIN_KINASE_ST"/>
    <property type="match status" value="1"/>
</dbReference>
<dbReference type="Pfam" id="PF00271">
    <property type="entry name" value="Helicase_C"/>
    <property type="match status" value="1"/>
</dbReference>
<dbReference type="InterPro" id="IPR001525">
    <property type="entry name" value="C5_MeTfrase"/>
</dbReference>
<keyword evidence="6" id="KW-0949">S-adenosyl-L-methionine</keyword>
<evidence type="ECO:0000259" key="20">
    <source>
        <dbReference type="PROSITE" id="PS51192"/>
    </source>
</evidence>
<dbReference type="Gene3D" id="3.40.50.300">
    <property type="entry name" value="P-loop containing nucleotide triphosphate hydrolases"/>
    <property type="match status" value="2"/>
</dbReference>
<name>W9SBA1_9ROSA</name>
<feature type="compositionally biased region" description="Basic and acidic residues" evidence="17">
    <location>
        <begin position="1823"/>
        <end position="1846"/>
    </location>
</feature>
<dbReference type="InterPro" id="IPR029063">
    <property type="entry name" value="SAM-dependent_MTases_sf"/>
</dbReference>
<feature type="compositionally biased region" description="Gly residues" evidence="17">
    <location>
        <begin position="1752"/>
        <end position="1763"/>
    </location>
</feature>
<feature type="domain" description="WW" evidence="19">
    <location>
        <begin position="1094"/>
        <end position="1128"/>
    </location>
</feature>
<dbReference type="PROSITE" id="PS51194">
    <property type="entry name" value="HELICASE_CTER"/>
    <property type="match status" value="1"/>
</dbReference>
<dbReference type="GO" id="GO:0005634">
    <property type="term" value="C:nucleus"/>
    <property type="evidence" value="ECO:0007669"/>
    <property type="project" value="UniProtKB-SubCell"/>
</dbReference>
<proteinExistence type="inferred from homology"/>
<sequence>MASAGAAPASTVGKPGGNTGFADKLPDEINEMKIKDEKAEKEVEAAVVDGNGTETGHIIVTTIGGRNGQPKQTISYMAERVVGQGSFGIVFQAKCLETGETVAIKKVLQDKRYKNRELQTMRLLDHPNVVSLKHCFFSTTEKDELYLNLVLEFVPETIYRVAKHYSKANQLMPLIYVKLYTYQICRALAYIHGGIGVCHRDIKPQNLLVNPHTHQVKLCDFGSAKVLVKGEPNISYICSRYYRAPELIFGATEYTTAIDIWSVGCVLAELLLGQPLFPGESGVDQLVEIIKVLGTPTREEIKCMNPNYTEFKFPQIKAHPWHKIFHKRMPPEAVDLVSRLLQYSPNLRCTALEACIHPFFDELRDPNARLPNGRPLPPLFNFKPQELKGATLELLVKLIPEHARLIFSVDFFEQLGFVRWGSNSTKMDGNTSDVDSENIDWDTEDELEIANIPLSCSSLTVPSGIAAIGSGEAGPSASSSGSKILDNFVGMGFSEKIVAEVIQKHGEENTDTILQTLLTYTASSSASSSGSKIIDHFVGMGFSEKLVAKVIEEHGEENTDTILETLLTYSALETSPEEQHTERDTSPEEQQIDCDNFSSDFEGSSLNDFSDIDSFSDDEVITNPVSDQEKKVVALMGMGYTKAEASTAIERCGLASTLAELTDFIYAAQMAKEAYGDYPLEVHPRPNGEKKRKFDEMLKKKCKRGSERRAMTEDDELIRPPNPMIGFGVPTEPFQQVHRTLPEAAIGPPYFYYENVALAPKGVWSTISRFLYDVEPEFVDSKFFCAAARKRGYVHNLPIANRYPLLPFPPRTINDALPLTKRWWPEWDTRKKLNCLQTCVGSAKLTERIRKALEDYDGEPPLRVQKYVLEECVWVGRNKLAPLEPDEVEMLLGFPRNHTRGGGISRTDRYKSLGNSFQVDTVAYHLSVLKEMYPNGINLLSLFSGIGGAEVALHRLGVPLNNVVSVEISEVNRNIVRSWWDQTNQKGNLFDLADVQQLNSDRLEEFMSKFGGFDLVVGGSPCNNLAGSNRHHRDGLEAFAVLRSLKLDFREFFGPELDRIWGILGFPASLKFCGSLAMATVAAISGPRYAPEDPTLPSPWRGLVDGKTGYLYFWNPETNVTQYERPIGSGPPQKSSSVLISSSVHIQQSSQGQRSSNPNEDKDSYERGSNDGSKLDAASRSQQTRGAPAPSQSAARAGVVSSSSAVIGVFSAGHGGSARGQGPLDGGSGLSAESYRRRHEISVTGDNVLPPFTSFEATGFPSEMLREVSDLHVAVIKFFHLYATMMARNSSEFARTMCDVCSLEELMSYAVLPSLPGALHFIWSALIRWTNSFEGLSESPKSVAGTAVGDDLVCHSVQMKEEASSYSSLHSQALVQNAGFSAPTPIQAQAWPIALQSRDVVAIAKTGSGKTLGYLFPGFMHLKRSHNDSRLGPTVLVLSPTRELATQIQDEAVKFGKSSRISCACLYGGAPKGPQLRDIDRGADIVVATPGRLNDILEMRRISLNQVSYLVLDEADRMLDMGFEPQIRKIVKEVPARRQTLMFTATWPKEVRKIAADLLVNPVQVNIGNVDELVANKSITQHVEVLPPLEKHRRLEQILRSQEPGSKMIVFCSTKKMCDQLARNLARQFGASAIHGDKSQSERDFVLNQFRAGRTPVLVATDVAARGLDIKDIRVVINYDFPTGVEDYVHRIGRTGRAGASGVAYTFFGDQDAKYASDLIKVLEGANQRVPSEIRDMASRGGGMSKFRRWGSGSGGRDGGRGGYSDSSYGGRDGGRGGGRDGGRSGWGFSSGSRDRFDRGHQNEYGRGRSRSPSPEKGSGWSDRNRGSNRERSRSRSRSRSLDKAPRAGRSFHQAMMEKGRPSSPHQKQHGPSFHQAMTEKGRPPSPNRKQHTPSFHQAIMEKSWPPSPHKGFGDGGYGEEAEEGMIPQDE</sequence>
<dbReference type="Proteomes" id="UP000030645">
    <property type="component" value="Unassembled WGS sequence"/>
</dbReference>
<dbReference type="InterPro" id="IPR001202">
    <property type="entry name" value="WW_dom"/>
</dbReference>
<feature type="region of interest" description="Disordered" evidence="17">
    <location>
        <begin position="1733"/>
        <end position="1931"/>
    </location>
</feature>